<feature type="compositionally biased region" description="Basic residues" evidence="1">
    <location>
        <begin position="34"/>
        <end position="44"/>
    </location>
</feature>
<dbReference type="AlphaFoldDB" id="A0A5P1E6J4"/>
<feature type="region of interest" description="Disordered" evidence="1">
    <location>
        <begin position="158"/>
        <end position="194"/>
    </location>
</feature>
<gene>
    <name evidence="2" type="ORF">A4U43_C09F10330</name>
</gene>
<organism evidence="2 3">
    <name type="scientific">Asparagus officinalis</name>
    <name type="common">Garden asparagus</name>
    <dbReference type="NCBI Taxonomy" id="4686"/>
    <lineage>
        <taxon>Eukaryota</taxon>
        <taxon>Viridiplantae</taxon>
        <taxon>Streptophyta</taxon>
        <taxon>Embryophyta</taxon>
        <taxon>Tracheophyta</taxon>
        <taxon>Spermatophyta</taxon>
        <taxon>Magnoliopsida</taxon>
        <taxon>Liliopsida</taxon>
        <taxon>Asparagales</taxon>
        <taxon>Asparagaceae</taxon>
        <taxon>Asparagoideae</taxon>
        <taxon>Asparagus</taxon>
    </lineage>
</organism>
<dbReference type="EMBL" id="CM007389">
    <property type="protein sequence ID" value="ONK58262.1"/>
    <property type="molecule type" value="Genomic_DNA"/>
</dbReference>
<dbReference type="Gramene" id="ONK58262">
    <property type="protein sequence ID" value="ONK58262"/>
    <property type="gene ID" value="A4U43_C09F10330"/>
</dbReference>
<keyword evidence="3" id="KW-1185">Reference proteome</keyword>
<feature type="region of interest" description="Disordered" evidence="1">
    <location>
        <begin position="19"/>
        <end position="63"/>
    </location>
</feature>
<proteinExistence type="predicted"/>
<feature type="compositionally biased region" description="Gly residues" evidence="1">
    <location>
        <begin position="169"/>
        <end position="178"/>
    </location>
</feature>
<name>A0A5P1E6J4_ASPOF</name>
<dbReference type="Proteomes" id="UP000243459">
    <property type="component" value="Chromosome 9"/>
</dbReference>
<evidence type="ECO:0000313" key="2">
    <source>
        <dbReference type="EMBL" id="ONK58262.1"/>
    </source>
</evidence>
<sequence>MSATTTGYLNGDSEDWQADLRGIRRAMGQPVSGRGHHRGGKKRSCGTTSGQDSELAGDSTREVDGLRELRSGYAEASSQLPANGGLQEAGGRRRAVRVTEKLGGSSGVLGLCRAHGSVSGDAGQRPWAGGGGELGARSVSWAGEAAAAVVMGPGAFRRAEESEADEEVGGGSGLGGAGRRTLVGGEQGGGAADSGVVAVSVFG</sequence>
<evidence type="ECO:0000256" key="1">
    <source>
        <dbReference type="SAM" id="MobiDB-lite"/>
    </source>
</evidence>
<accession>A0A5P1E6J4</accession>
<reference evidence="3" key="1">
    <citation type="journal article" date="2017" name="Nat. Commun.">
        <title>The asparagus genome sheds light on the origin and evolution of a young Y chromosome.</title>
        <authorList>
            <person name="Harkess A."/>
            <person name="Zhou J."/>
            <person name="Xu C."/>
            <person name="Bowers J.E."/>
            <person name="Van der Hulst R."/>
            <person name="Ayyampalayam S."/>
            <person name="Mercati F."/>
            <person name="Riccardi P."/>
            <person name="McKain M.R."/>
            <person name="Kakrana A."/>
            <person name="Tang H."/>
            <person name="Ray J."/>
            <person name="Groenendijk J."/>
            <person name="Arikit S."/>
            <person name="Mathioni S.M."/>
            <person name="Nakano M."/>
            <person name="Shan H."/>
            <person name="Telgmann-Rauber A."/>
            <person name="Kanno A."/>
            <person name="Yue Z."/>
            <person name="Chen H."/>
            <person name="Li W."/>
            <person name="Chen Y."/>
            <person name="Xu X."/>
            <person name="Zhang Y."/>
            <person name="Luo S."/>
            <person name="Chen H."/>
            <person name="Gao J."/>
            <person name="Mao Z."/>
            <person name="Pires J.C."/>
            <person name="Luo M."/>
            <person name="Kudrna D."/>
            <person name="Wing R.A."/>
            <person name="Meyers B.C."/>
            <person name="Yi K."/>
            <person name="Kong H."/>
            <person name="Lavrijsen P."/>
            <person name="Sunseri F."/>
            <person name="Falavigna A."/>
            <person name="Ye Y."/>
            <person name="Leebens-Mack J.H."/>
            <person name="Chen G."/>
        </authorList>
    </citation>
    <scope>NUCLEOTIDE SEQUENCE [LARGE SCALE GENOMIC DNA]</scope>
    <source>
        <strain evidence="3">cv. DH0086</strain>
    </source>
</reference>
<protein>
    <submittedName>
        <fullName evidence="2">Uncharacterized protein</fullName>
    </submittedName>
</protein>
<evidence type="ECO:0000313" key="3">
    <source>
        <dbReference type="Proteomes" id="UP000243459"/>
    </source>
</evidence>